<protein>
    <submittedName>
        <fullName evidence="1">Uncharacterized protein</fullName>
    </submittedName>
</protein>
<sequence length="108" mass="12818">MFEDLDVFAKGLIRQVNRDDHEQAADDGAQHEQELGDFGRCGRLRNCDRLREEHRVAKVDKVERRDDQCGRKDRDCFHMLRLDRDRHDPFDRGFGVIASKELDHLSRR</sequence>
<dbReference type="HOGENOM" id="CLU_2191911_0_0_0"/>
<dbReference type="AlphaFoldDB" id="A3ZW10"/>
<organism evidence="1 2">
    <name type="scientific">Blastopirellula marina DSM 3645</name>
    <dbReference type="NCBI Taxonomy" id="314230"/>
    <lineage>
        <taxon>Bacteria</taxon>
        <taxon>Pseudomonadati</taxon>
        <taxon>Planctomycetota</taxon>
        <taxon>Planctomycetia</taxon>
        <taxon>Pirellulales</taxon>
        <taxon>Pirellulaceae</taxon>
        <taxon>Blastopirellula</taxon>
    </lineage>
</organism>
<evidence type="ECO:0000313" key="1">
    <source>
        <dbReference type="EMBL" id="EAQ79506.1"/>
    </source>
</evidence>
<accession>A3ZW10</accession>
<name>A3ZW10_9BACT</name>
<proteinExistence type="predicted"/>
<dbReference type="EMBL" id="AANZ01000014">
    <property type="protein sequence ID" value="EAQ79506.1"/>
    <property type="molecule type" value="Genomic_DNA"/>
</dbReference>
<comment type="caution">
    <text evidence="1">The sequence shown here is derived from an EMBL/GenBank/DDBJ whole genome shotgun (WGS) entry which is preliminary data.</text>
</comment>
<dbReference type="Proteomes" id="UP000004358">
    <property type="component" value="Unassembled WGS sequence"/>
</dbReference>
<dbReference type="STRING" id="314230.DSM3645_03483"/>
<gene>
    <name evidence="1" type="ORF">DSM3645_03483</name>
</gene>
<evidence type="ECO:0000313" key="2">
    <source>
        <dbReference type="Proteomes" id="UP000004358"/>
    </source>
</evidence>
<reference evidence="1 2" key="1">
    <citation type="submission" date="2006-02" db="EMBL/GenBank/DDBJ databases">
        <authorList>
            <person name="Amann R."/>
            <person name="Ferriera S."/>
            <person name="Johnson J."/>
            <person name="Kravitz S."/>
            <person name="Halpern A."/>
            <person name="Remington K."/>
            <person name="Beeson K."/>
            <person name="Tran B."/>
            <person name="Rogers Y.-H."/>
            <person name="Friedman R."/>
            <person name="Venter J.C."/>
        </authorList>
    </citation>
    <scope>NUCLEOTIDE SEQUENCE [LARGE SCALE GENOMIC DNA]</scope>
    <source>
        <strain evidence="1 2">DSM 3645</strain>
    </source>
</reference>